<proteinExistence type="predicted"/>
<dbReference type="InterPro" id="IPR013406">
    <property type="entry name" value="CHP02574_addiction_mod"/>
</dbReference>
<dbReference type="Pfam" id="PF09720">
    <property type="entry name" value="Unstab_antitox"/>
    <property type="match status" value="1"/>
</dbReference>
<dbReference type="Proteomes" id="UP000075502">
    <property type="component" value="Unassembled WGS sequence"/>
</dbReference>
<gene>
    <name evidence="1" type="ORF">BE21_25865</name>
</gene>
<organism evidence="1 2">
    <name type="scientific">Sorangium cellulosum</name>
    <name type="common">Polyangium cellulosum</name>
    <dbReference type="NCBI Taxonomy" id="56"/>
    <lineage>
        <taxon>Bacteria</taxon>
        <taxon>Pseudomonadati</taxon>
        <taxon>Myxococcota</taxon>
        <taxon>Polyangia</taxon>
        <taxon>Polyangiales</taxon>
        <taxon>Polyangiaceae</taxon>
        <taxon>Sorangium</taxon>
    </lineage>
</organism>
<dbReference type="AlphaFoldDB" id="A0A150TTM4"/>
<name>A0A150TTM4_SORCE</name>
<dbReference type="EMBL" id="JEME01001111">
    <property type="protein sequence ID" value="KYG08045.1"/>
    <property type="molecule type" value="Genomic_DNA"/>
</dbReference>
<evidence type="ECO:0000313" key="1">
    <source>
        <dbReference type="EMBL" id="KYG08045.1"/>
    </source>
</evidence>
<protein>
    <recommendedName>
        <fullName evidence="3">Addiction module protein</fullName>
    </recommendedName>
</protein>
<comment type="caution">
    <text evidence="1">The sequence shown here is derived from an EMBL/GenBank/DDBJ whole genome shotgun (WGS) entry which is preliminary data.</text>
</comment>
<sequence length="83" mass="9050">MSDVEDVLVVALRLSAEDRAAVAAALIQSLDEPEQTTEEVEAAWAEEVQQRLVDVDAGVVTPVPWPEARRRILAAASGRREAR</sequence>
<evidence type="ECO:0000313" key="2">
    <source>
        <dbReference type="Proteomes" id="UP000075502"/>
    </source>
</evidence>
<accession>A0A150TTM4</accession>
<reference evidence="1 2" key="1">
    <citation type="submission" date="2014-02" db="EMBL/GenBank/DDBJ databases">
        <title>The small core and large imbalanced accessory genome model reveals a collaborative survival strategy of Sorangium cellulosum strains in nature.</title>
        <authorList>
            <person name="Han K."/>
            <person name="Peng R."/>
            <person name="Blom J."/>
            <person name="Li Y.-Z."/>
        </authorList>
    </citation>
    <scope>NUCLEOTIDE SEQUENCE [LARGE SCALE GENOMIC DNA]</scope>
    <source>
        <strain evidence="1 2">So0007-03</strain>
    </source>
</reference>
<dbReference type="NCBIfam" id="TIGR02574">
    <property type="entry name" value="stabl_TIGR02574"/>
    <property type="match status" value="1"/>
</dbReference>
<evidence type="ECO:0008006" key="3">
    <source>
        <dbReference type="Google" id="ProtNLM"/>
    </source>
</evidence>